<accession>A0A1Y5S8W7</accession>
<dbReference type="AlphaFoldDB" id="A0A1Y5S8W7"/>
<dbReference type="SUPFAM" id="SSF52540">
    <property type="entry name" value="P-loop containing nucleoside triphosphate hydrolases"/>
    <property type="match status" value="1"/>
</dbReference>
<keyword evidence="2" id="KW-0808">Transferase</keyword>
<dbReference type="Pfam" id="PF09037">
    <property type="entry name" value="Sulphotransf"/>
    <property type="match status" value="1"/>
</dbReference>
<dbReference type="Gene3D" id="3.40.50.300">
    <property type="entry name" value="P-loop containing nucleotide triphosphate hydrolases"/>
    <property type="match status" value="1"/>
</dbReference>
<name>A0A1Y5S8W7_9RHOB</name>
<dbReference type="InterPro" id="IPR024628">
    <property type="entry name" value="Sulfotransferase_Stf0_dom"/>
</dbReference>
<dbReference type="InterPro" id="IPR027417">
    <property type="entry name" value="P-loop_NTPase"/>
</dbReference>
<dbReference type="GO" id="GO:0016740">
    <property type="term" value="F:transferase activity"/>
    <property type="evidence" value="ECO:0007669"/>
    <property type="project" value="UniProtKB-KW"/>
</dbReference>
<dbReference type="Proteomes" id="UP000193900">
    <property type="component" value="Unassembled WGS sequence"/>
</dbReference>
<organism evidence="2 3">
    <name type="scientific">Roseisalinus antarcticus</name>
    <dbReference type="NCBI Taxonomy" id="254357"/>
    <lineage>
        <taxon>Bacteria</taxon>
        <taxon>Pseudomonadati</taxon>
        <taxon>Pseudomonadota</taxon>
        <taxon>Alphaproteobacteria</taxon>
        <taxon>Rhodobacterales</taxon>
        <taxon>Roseobacteraceae</taxon>
        <taxon>Roseisalinus</taxon>
    </lineage>
</organism>
<reference evidence="2 3" key="1">
    <citation type="submission" date="2017-03" db="EMBL/GenBank/DDBJ databases">
        <authorList>
            <person name="Afonso C.L."/>
            <person name="Miller P.J."/>
            <person name="Scott M.A."/>
            <person name="Spackman E."/>
            <person name="Goraichik I."/>
            <person name="Dimitrov K.M."/>
            <person name="Suarez D.L."/>
            <person name="Swayne D.E."/>
        </authorList>
    </citation>
    <scope>NUCLEOTIDE SEQUENCE [LARGE SCALE GENOMIC DNA]</scope>
    <source>
        <strain evidence="2 3">CECT 7023</strain>
    </source>
</reference>
<evidence type="ECO:0000259" key="1">
    <source>
        <dbReference type="Pfam" id="PF09037"/>
    </source>
</evidence>
<feature type="domain" description="Sulphotransferase Stf0" evidence="1">
    <location>
        <begin position="102"/>
        <end position="265"/>
    </location>
</feature>
<evidence type="ECO:0000313" key="2">
    <source>
        <dbReference type="EMBL" id="SLN33729.1"/>
    </source>
</evidence>
<evidence type="ECO:0000313" key="3">
    <source>
        <dbReference type="Proteomes" id="UP000193900"/>
    </source>
</evidence>
<sequence>MWITAKLALADLRDRAQRPLAGLDPTGAPAARAARLRARPAPDTRFAILFTPRSGSSRLTDILTVAGLSRADEGFNTAFLPEMARKLGARDLPDYVDILCKWRAEAGVFGCEVTPAHIARVFGTSTRFSELLRPTHLFVLLREDIVAQAVSITRQIQTGQHHATSLTDGDIAAAEAGLTDDGAGLRLRVAQLARMEARIDAALSRIKPPAHLLSYERLQRSSEEEIAAAFGEALGRPAHLPAGFASAHRKLSGSRASEIAERFRTRNTGFLTRIAKARATRLSLLKGSAFLAGTEEEDRRC</sequence>
<gene>
    <name evidence="2" type="ORF">ROA7023_01216</name>
</gene>
<dbReference type="RefSeq" id="WP_085878104.1">
    <property type="nucleotide sequence ID" value="NZ_FWFZ01000004.1"/>
</dbReference>
<dbReference type="OrthoDB" id="7855004at2"/>
<dbReference type="EMBL" id="FWFZ01000004">
    <property type="protein sequence ID" value="SLN33729.1"/>
    <property type="molecule type" value="Genomic_DNA"/>
</dbReference>
<protein>
    <submittedName>
        <fullName evidence="2">Stf0 sulfotransferase</fullName>
    </submittedName>
</protein>
<proteinExistence type="predicted"/>
<keyword evidence="3" id="KW-1185">Reference proteome</keyword>